<accession>A0A0F7LC85</accession>
<name>A0A0F7LC85_9VIRU</name>
<proteinExistence type="predicted"/>
<protein>
    <submittedName>
        <fullName evidence="1">Scaffolding protein</fullName>
    </submittedName>
</protein>
<evidence type="ECO:0000313" key="1">
    <source>
        <dbReference type="EMBL" id="AKH48781.1"/>
    </source>
</evidence>
<sequence>MREHHRRLTQSQRKLLMQYLKNKHKKRKRIDLSGYLRNSRVLKTWLLPIVNLKRNWEQGLTNKNKNNHKAMNNKRTTLQKIRILILLLLKLVRSSLRMTVLYLKRPIRILLRLGYRRS</sequence>
<reference evidence="1" key="1">
    <citation type="journal article" date="2015" name="Front. Microbiol.">
        <title>Combining genomic sequencing methods to explore viral diversity and reveal potential virus-host interactions.</title>
        <authorList>
            <person name="Chow C.E."/>
            <person name="Winget D.M."/>
            <person name="White R.A.III."/>
            <person name="Hallam S.J."/>
            <person name="Suttle C.A."/>
        </authorList>
    </citation>
    <scope>NUCLEOTIDE SEQUENCE</scope>
    <source>
        <strain evidence="1">Oxic3_3</strain>
    </source>
</reference>
<reference evidence="1" key="2">
    <citation type="submission" date="2015-03" db="EMBL/GenBank/DDBJ databases">
        <authorList>
            <person name="Chow C.-E.T."/>
            <person name="Winget D.M."/>
            <person name="White R.A.III."/>
            <person name="Hallam S.J."/>
            <person name="Suttle C.A."/>
        </authorList>
    </citation>
    <scope>NUCLEOTIDE SEQUENCE</scope>
    <source>
        <strain evidence="1">Oxic3_3</strain>
    </source>
</reference>
<dbReference type="EMBL" id="KR029609">
    <property type="protein sequence ID" value="AKH48781.1"/>
    <property type="molecule type" value="Genomic_DNA"/>
</dbReference>
<organism evidence="1">
    <name type="scientific">uncultured marine virus</name>
    <dbReference type="NCBI Taxonomy" id="186617"/>
    <lineage>
        <taxon>Viruses</taxon>
        <taxon>environmental samples</taxon>
    </lineage>
</organism>